<dbReference type="RefSeq" id="WP_200584794.1">
    <property type="nucleotide sequence ID" value="NZ_JAEHFY010000004.1"/>
</dbReference>
<organism evidence="1 2">
    <name type="scientific">Pedobacter segetis</name>
    <dbReference type="NCBI Taxonomy" id="2793069"/>
    <lineage>
        <taxon>Bacteria</taxon>
        <taxon>Pseudomonadati</taxon>
        <taxon>Bacteroidota</taxon>
        <taxon>Sphingobacteriia</taxon>
        <taxon>Sphingobacteriales</taxon>
        <taxon>Sphingobacteriaceae</taxon>
        <taxon>Pedobacter</taxon>
    </lineage>
</organism>
<name>A0ABS1BGQ1_9SPHI</name>
<dbReference type="Gene3D" id="3.40.50.2000">
    <property type="entry name" value="Glycogen Phosphorylase B"/>
    <property type="match status" value="1"/>
</dbReference>
<gene>
    <name evidence="1" type="ORF">I5M32_03505</name>
</gene>
<accession>A0ABS1BGQ1</accession>
<dbReference type="Proteomes" id="UP000660024">
    <property type="component" value="Unassembled WGS sequence"/>
</dbReference>
<proteinExistence type="predicted"/>
<protein>
    <submittedName>
        <fullName evidence="1">Uncharacterized protein</fullName>
    </submittedName>
</protein>
<keyword evidence="2" id="KW-1185">Reference proteome</keyword>
<comment type="caution">
    <text evidence="1">The sequence shown here is derived from an EMBL/GenBank/DDBJ whole genome shotgun (WGS) entry which is preliminary data.</text>
</comment>
<dbReference type="SUPFAM" id="SSF53756">
    <property type="entry name" value="UDP-Glycosyltransferase/glycogen phosphorylase"/>
    <property type="match status" value="1"/>
</dbReference>
<reference evidence="1 2" key="1">
    <citation type="submission" date="2020-12" db="EMBL/GenBank/DDBJ databases">
        <title>Bacterial novel species Pedobacter sp. SD-b isolated from soil.</title>
        <authorList>
            <person name="Jung H.-Y."/>
        </authorList>
    </citation>
    <scope>NUCLEOTIDE SEQUENCE [LARGE SCALE GENOMIC DNA]</scope>
    <source>
        <strain evidence="1 2">SD-b</strain>
    </source>
</reference>
<evidence type="ECO:0000313" key="1">
    <source>
        <dbReference type="EMBL" id="MBK0382015.1"/>
    </source>
</evidence>
<sequence>MISKKKDIIIIAHDLITNRTFSARYHFFIKSICNSKSYHINGIDLGFPYQTNPINSVNKLDGPILFKESIITLNLDYLNPIQKLLIWIDKNKIPYFFKKIVLALHIIIYKSDQWLAKTKEFNKLGLQPQIIISGGSGGIIKTCFKMANKYNSKLILDYRDPWNYGYHLLETNNLVYRFKKYFTIKNENKYLDKADQIITVSESLKSFFPLKYQSKITVIENGSNYEEAEVLNLINRSPTTFNIVYLGTIYNDQLHDETFFESVKNFIALNDLKHDSLRLNFLGAYKNPLLPKLLNKHGLSSCSKITDRLSNEDLLPFLLNASMFLHLKYGQRTQIITSKNADYLMFRKPILLPVSDNGDIAESMVKYKSGYVCNGVKETLTALNKEYDKFLKRENIMFEDRNMTSISRTEISKKLIEVLEKL</sequence>
<evidence type="ECO:0000313" key="2">
    <source>
        <dbReference type="Proteomes" id="UP000660024"/>
    </source>
</evidence>
<dbReference type="EMBL" id="JAEHFY010000004">
    <property type="protein sequence ID" value="MBK0382015.1"/>
    <property type="molecule type" value="Genomic_DNA"/>
</dbReference>